<comment type="caution">
    <text evidence="2">The sequence shown here is derived from an EMBL/GenBank/DDBJ whole genome shotgun (WGS) entry which is preliminary data.</text>
</comment>
<evidence type="ECO:0008006" key="4">
    <source>
        <dbReference type="Google" id="ProtNLM"/>
    </source>
</evidence>
<dbReference type="Gene3D" id="3.40.390.10">
    <property type="entry name" value="Collagenase (Catalytic Domain)"/>
    <property type="match status" value="1"/>
</dbReference>
<keyword evidence="3" id="KW-1185">Reference proteome</keyword>
<dbReference type="Proteomes" id="UP000756346">
    <property type="component" value="Unassembled WGS sequence"/>
</dbReference>
<organism evidence="2 3">
    <name type="scientific">Microdochium trichocladiopsis</name>
    <dbReference type="NCBI Taxonomy" id="1682393"/>
    <lineage>
        <taxon>Eukaryota</taxon>
        <taxon>Fungi</taxon>
        <taxon>Dikarya</taxon>
        <taxon>Ascomycota</taxon>
        <taxon>Pezizomycotina</taxon>
        <taxon>Sordariomycetes</taxon>
        <taxon>Xylariomycetidae</taxon>
        <taxon>Xylariales</taxon>
        <taxon>Microdochiaceae</taxon>
        <taxon>Microdochium</taxon>
    </lineage>
</organism>
<reference evidence="2" key="1">
    <citation type="journal article" date="2021" name="Nat. Commun.">
        <title>Genetic determinants of endophytism in the Arabidopsis root mycobiome.</title>
        <authorList>
            <person name="Mesny F."/>
            <person name="Miyauchi S."/>
            <person name="Thiergart T."/>
            <person name="Pickel B."/>
            <person name="Atanasova L."/>
            <person name="Karlsson M."/>
            <person name="Huettel B."/>
            <person name="Barry K.W."/>
            <person name="Haridas S."/>
            <person name="Chen C."/>
            <person name="Bauer D."/>
            <person name="Andreopoulos W."/>
            <person name="Pangilinan J."/>
            <person name="LaButti K."/>
            <person name="Riley R."/>
            <person name="Lipzen A."/>
            <person name="Clum A."/>
            <person name="Drula E."/>
            <person name="Henrissat B."/>
            <person name="Kohler A."/>
            <person name="Grigoriev I.V."/>
            <person name="Martin F.M."/>
            <person name="Hacquard S."/>
        </authorList>
    </citation>
    <scope>NUCLEOTIDE SEQUENCE</scope>
    <source>
        <strain evidence="2">MPI-CAGE-CH-0230</strain>
    </source>
</reference>
<accession>A0A9P8YIZ9</accession>
<evidence type="ECO:0000256" key="1">
    <source>
        <dbReference type="SAM" id="SignalP"/>
    </source>
</evidence>
<feature type="signal peptide" evidence="1">
    <location>
        <begin position="1"/>
        <end position="24"/>
    </location>
</feature>
<dbReference type="GeneID" id="70185819"/>
<proteinExistence type="predicted"/>
<sequence length="372" mass="41238">MALMAAMLLKLLVVFCWLSTGIDASGRGFQPALRAPGPGPSLRSNSTHAHGPNKRFASFEPGSNNNLWPGRTITFSTENLKDVINAATQLRRAQALWTANGLPDDFQVEYISRTECEKRRSTCLMVKYVSKGGFSSNVGMPPVDSKGDSDYKGPVMTLLTEDAEGRRALNDNPSGDKLNVVIAHELGHAWGLIHEHANPVYWKRLYHNDERWDGNAFWSPNFVCTNIPGYSAAKGRAQKLIDAPGSKFKTLSAEDICVNWGLAKAADFAASDFLPGRTKIWADRIDKAQAQEEDVDWDSIMMYSTFHLGPNNGVLYKPFQEDTIPERTKPSQRDIAGLIALYEAGYKREARGPLHNEQDSAELSEFRKLTCG</sequence>
<dbReference type="InterPro" id="IPR024079">
    <property type="entry name" value="MetalloPept_cat_dom_sf"/>
</dbReference>
<dbReference type="OrthoDB" id="291007at2759"/>
<dbReference type="SUPFAM" id="SSF55486">
    <property type="entry name" value="Metalloproteases ('zincins'), catalytic domain"/>
    <property type="match status" value="1"/>
</dbReference>
<feature type="chain" id="PRO_5040333093" description="Peptidase metallopeptidase domain-containing protein" evidence="1">
    <location>
        <begin position="25"/>
        <end position="372"/>
    </location>
</feature>
<evidence type="ECO:0000313" key="2">
    <source>
        <dbReference type="EMBL" id="KAH7040898.1"/>
    </source>
</evidence>
<dbReference type="AlphaFoldDB" id="A0A9P8YIZ9"/>
<protein>
    <recommendedName>
        <fullName evidence="4">Peptidase metallopeptidase domain-containing protein</fullName>
    </recommendedName>
</protein>
<dbReference type="EMBL" id="JAGTJQ010000001">
    <property type="protein sequence ID" value="KAH7040898.1"/>
    <property type="molecule type" value="Genomic_DNA"/>
</dbReference>
<evidence type="ECO:0000313" key="3">
    <source>
        <dbReference type="Proteomes" id="UP000756346"/>
    </source>
</evidence>
<dbReference type="GO" id="GO:0008237">
    <property type="term" value="F:metallopeptidase activity"/>
    <property type="evidence" value="ECO:0007669"/>
    <property type="project" value="InterPro"/>
</dbReference>
<keyword evidence="1" id="KW-0732">Signal</keyword>
<dbReference type="RefSeq" id="XP_046018953.1">
    <property type="nucleotide sequence ID" value="XM_046156273.1"/>
</dbReference>
<name>A0A9P8YIZ9_9PEZI</name>
<gene>
    <name evidence="2" type="ORF">B0I36DRAFT_344561</name>
</gene>